<reference evidence="6 7" key="1">
    <citation type="submission" date="2023-01" db="EMBL/GenBank/DDBJ databases">
        <title>Minimal conservation of predation-associated metabolite biosynthetic gene clusters underscores biosynthetic potential of Myxococcota including descriptions for ten novel species: Archangium lansinium sp. nov., Myxococcus landrumus sp. nov., Nannocystis bai.</title>
        <authorList>
            <person name="Ahearne A."/>
            <person name="Stevens C."/>
            <person name="Dowd S."/>
        </authorList>
    </citation>
    <scope>NUCLEOTIDE SEQUENCE [LARGE SCALE GENOMIC DNA]</scope>
    <source>
        <strain evidence="6 7">WIWO2</strain>
    </source>
</reference>
<proteinExistence type="predicted"/>
<evidence type="ECO:0000256" key="1">
    <source>
        <dbReference type="ARBA" id="ARBA00022598"/>
    </source>
</evidence>
<evidence type="ECO:0000313" key="6">
    <source>
        <dbReference type="EMBL" id="MDC0677420.1"/>
    </source>
</evidence>
<organism evidence="6 7">
    <name type="scientific">Sorangium atrum</name>
    <dbReference type="NCBI Taxonomy" id="2995308"/>
    <lineage>
        <taxon>Bacteria</taxon>
        <taxon>Pseudomonadati</taxon>
        <taxon>Myxococcota</taxon>
        <taxon>Polyangia</taxon>
        <taxon>Polyangiales</taxon>
        <taxon>Polyangiaceae</taxon>
        <taxon>Sorangium</taxon>
    </lineage>
</organism>
<dbReference type="RefSeq" id="WP_272094180.1">
    <property type="nucleotide sequence ID" value="NZ_JAQNDK010000001.1"/>
</dbReference>
<name>A0ABT5BTD7_9BACT</name>
<gene>
    <name evidence="6" type="ORF">POL72_06670</name>
</gene>
<evidence type="ECO:0000313" key="7">
    <source>
        <dbReference type="Proteomes" id="UP001217485"/>
    </source>
</evidence>
<dbReference type="SUPFAM" id="SSF56059">
    <property type="entry name" value="Glutathione synthetase ATP-binding domain-like"/>
    <property type="match status" value="1"/>
</dbReference>
<protein>
    <submittedName>
        <fullName evidence="6">ATP-grasp domain-containing protein</fullName>
    </submittedName>
</protein>
<evidence type="ECO:0000256" key="2">
    <source>
        <dbReference type="ARBA" id="ARBA00022741"/>
    </source>
</evidence>
<keyword evidence="2 4" id="KW-0547">Nucleotide-binding</keyword>
<dbReference type="Gene3D" id="3.40.50.20">
    <property type="match status" value="1"/>
</dbReference>
<evidence type="ECO:0000256" key="4">
    <source>
        <dbReference type="PROSITE-ProRule" id="PRU00409"/>
    </source>
</evidence>
<keyword evidence="7" id="KW-1185">Reference proteome</keyword>
<dbReference type="InterPro" id="IPR011761">
    <property type="entry name" value="ATP-grasp"/>
</dbReference>
<sequence>MAHVLLVGGHEDTVGRITSTGVKLTVFQSRAMATPQQVESATRLFVFNYEDLNETLQLARAVHAVEPVSAALSFTEYGLEPAAAVCEALGVPGNPPGAVRATRDKVEMRRLLAGGDVGTTRFSECPSFEHLERFHAEISGPLILKPARGSGSEGVSMVRDGQGLRAAWDRSSAAGVLPLMAEEFIDGEEISVETQSVDGRHEVVAITEKLTTGEPGFVEVGHQMPARFDPSEAERISACVLRFLDRIGHRHGPAHTELRLSSRGPRIIESNTRPGGDFIWELALLTRGVDFVKETVRALVGLPQEPRRPVAEAAAVRFFAVDGGALQAIEGLDEARAMPGVVRVSCSAKPGDALGPILSSDSRQGYVIATGASREEAISRASAAHARVRFVRA</sequence>
<dbReference type="PROSITE" id="PS50975">
    <property type="entry name" value="ATP_GRASP"/>
    <property type="match status" value="1"/>
</dbReference>
<keyword evidence="1" id="KW-0436">Ligase</keyword>
<accession>A0ABT5BTD7</accession>
<evidence type="ECO:0000256" key="3">
    <source>
        <dbReference type="ARBA" id="ARBA00022840"/>
    </source>
</evidence>
<dbReference type="EMBL" id="JAQNDK010000001">
    <property type="protein sequence ID" value="MDC0677420.1"/>
    <property type="molecule type" value="Genomic_DNA"/>
</dbReference>
<comment type="caution">
    <text evidence="6">The sequence shown here is derived from an EMBL/GenBank/DDBJ whole genome shotgun (WGS) entry which is preliminary data.</text>
</comment>
<dbReference type="InterPro" id="IPR052032">
    <property type="entry name" value="ATP-dep_AA_Ligase"/>
</dbReference>
<dbReference type="PANTHER" id="PTHR43585">
    <property type="entry name" value="FUMIPYRROLE BIOSYNTHESIS PROTEIN C"/>
    <property type="match status" value="1"/>
</dbReference>
<evidence type="ECO:0000259" key="5">
    <source>
        <dbReference type="PROSITE" id="PS50975"/>
    </source>
</evidence>
<dbReference type="Pfam" id="PF13535">
    <property type="entry name" value="ATP-grasp_4"/>
    <property type="match status" value="1"/>
</dbReference>
<dbReference type="PANTHER" id="PTHR43585:SF2">
    <property type="entry name" value="ATP-GRASP ENZYME FSQD"/>
    <property type="match status" value="1"/>
</dbReference>
<dbReference type="InterPro" id="IPR040570">
    <property type="entry name" value="LAL_C2"/>
</dbReference>
<keyword evidence="3 4" id="KW-0067">ATP-binding</keyword>
<dbReference type="InterPro" id="IPR041472">
    <property type="entry name" value="BL00235/CARNS1_N"/>
</dbReference>
<dbReference type="Proteomes" id="UP001217485">
    <property type="component" value="Unassembled WGS sequence"/>
</dbReference>
<dbReference type="Pfam" id="PF18603">
    <property type="entry name" value="LAL_C2"/>
    <property type="match status" value="1"/>
</dbReference>
<feature type="domain" description="ATP-grasp" evidence="5">
    <location>
        <begin position="109"/>
        <end position="300"/>
    </location>
</feature>
<dbReference type="Pfam" id="PF18130">
    <property type="entry name" value="ATPgrasp_N"/>
    <property type="match status" value="1"/>
</dbReference>
<dbReference type="Gene3D" id="3.30.470.20">
    <property type="entry name" value="ATP-grasp fold, B domain"/>
    <property type="match status" value="1"/>
</dbReference>